<comment type="caution">
    <text evidence="3">The sequence shown here is derived from an EMBL/GenBank/DDBJ whole genome shotgun (WGS) entry which is preliminary data.</text>
</comment>
<dbReference type="Proteomes" id="UP000286678">
    <property type="component" value="Unassembled WGS sequence"/>
</dbReference>
<organism evidence="3 4">
    <name type="scientific">Pseudidiomarina aquimaris</name>
    <dbReference type="NCBI Taxonomy" id="641841"/>
    <lineage>
        <taxon>Bacteria</taxon>
        <taxon>Pseudomonadati</taxon>
        <taxon>Pseudomonadota</taxon>
        <taxon>Gammaproteobacteria</taxon>
        <taxon>Alteromonadales</taxon>
        <taxon>Idiomarinaceae</taxon>
        <taxon>Pseudidiomarina</taxon>
    </lineage>
</organism>
<accession>A0A432XJC6</accession>
<proteinExistence type="inferred from homology"/>
<evidence type="ECO:0000313" key="4">
    <source>
        <dbReference type="Proteomes" id="UP000286678"/>
    </source>
</evidence>
<dbReference type="SUPFAM" id="SSF56954">
    <property type="entry name" value="Outer membrane efflux proteins (OEP)"/>
    <property type="match status" value="1"/>
</dbReference>
<feature type="signal peptide" evidence="2">
    <location>
        <begin position="1"/>
        <end position="23"/>
    </location>
</feature>
<dbReference type="GO" id="GO:0015562">
    <property type="term" value="F:efflux transmembrane transporter activity"/>
    <property type="evidence" value="ECO:0007669"/>
    <property type="project" value="InterPro"/>
</dbReference>
<dbReference type="PANTHER" id="PTHR30203:SF24">
    <property type="entry name" value="BLR4935 PROTEIN"/>
    <property type="match status" value="1"/>
</dbReference>
<evidence type="ECO:0000256" key="1">
    <source>
        <dbReference type="ARBA" id="ARBA00007613"/>
    </source>
</evidence>
<evidence type="ECO:0000256" key="2">
    <source>
        <dbReference type="SAM" id="SignalP"/>
    </source>
</evidence>
<dbReference type="Pfam" id="PF02321">
    <property type="entry name" value="OEP"/>
    <property type="match status" value="1"/>
</dbReference>
<dbReference type="InterPro" id="IPR003423">
    <property type="entry name" value="OMP_efflux"/>
</dbReference>
<dbReference type="EMBL" id="PIPT01000003">
    <property type="protein sequence ID" value="RUO48811.1"/>
    <property type="molecule type" value="Genomic_DNA"/>
</dbReference>
<dbReference type="Gene3D" id="1.20.1600.10">
    <property type="entry name" value="Outer membrane efflux proteins (OEP)"/>
    <property type="match status" value="1"/>
</dbReference>
<dbReference type="OrthoDB" id="9791261at2"/>
<gene>
    <name evidence="3" type="ORF">CWE21_05500</name>
</gene>
<dbReference type="PROSITE" id="PS51257">
    <property type="entry name" value="PROKAR_LIPOPROTEIN"/>
    <property type="match status" value="1"/>
</dbReference>
<dbReference type="InterPro" id="IPR010131">
    <property type="entry name" value="MdtP/NodT-like"/>
</dbReference>
<comment type="similarity">
    <text evidence="1">Belongs to the outer membrane factor (OMF) (TC 1.B.17) family.</text>
</comment>
<reference evidence="4" key="1">
    <citation type="journal article" date="2018" name="Front. Microbiol.">
        <title>Genome-Based Analysis Reveals the Taxonomy and Diversity of the Family Idiomarinaceae.</title>
        <authorList>
            <person name="Liu Y."/>
            <person name="Lai Q."/>
            <person name="Shao Z."/>
        </authorList>
    </citation>
    <scope>NUCLEOTIDE SEQUENCE [LARGE SCALE GENOMIC DNA]</scope>
    <source>
        <strain evidence="4">SW15</strain>
    </source>
</reference>
<protein>
    <submittedName>
        <fullName evidence="3">TolC family protein</fullName>
    </submittedName>
</protein>
<evidence type="ECO:0000313" key="3">
    <source>
        <dbReference type="EMBL" id="RUO48811.1"/>
    </source>
</evidence>
<dbReference type="PANTHER" id="PTHR30203">
    <property type="entry name" value="OUTER MEMBRANE CATION EFFLUX PROTEIN"/>
    <property type="match status" value="1"/>
</dbReference>
<name>A0A432XJC6_9GAMM</name>
<dbReference type="RefSeq" id="WP_126833442.1">
    <property type="nucleotide sequence ID" value="NZ_JBLXIO010000019.1"/>
</dbReference>
<keyword evidence="2" id="KW-0732">Signal</keyword>
<feature type="chain" id="PRO_5019587829" evidence="2">
    <location>
        <begin position="24"/>
        <end position="415"/>
    </location>
</feature>
<dbReference type="AlphaFoldDB" id="A0A432XJC6"/>
<keyword evidence="4" id="KW-1185">Reference proteome</keyword>
<sequence>MKFIHFVIVGLVGISSCVSSAIADELSLRTAFENALRGNPNLQKYSYQLRMAEAEKLQASLRPNPTLGLEFENILGTGESSGFSNGQATLSYSQLIELGDKRKNRMAYASAEQRQIAVEFEYAKNEVLAETALRFYEVLRIQALLRWNQKHLQRLADLHQLAKARVQSAAVPPSEATRVQLQHRQAEVRGEELQGQLIAAISSLSAMWASKPNFEKVVGEFNNDFHIPSEVAVENAINEAPELLRLLESERLITAKIGSVNAAATADLNLGLGVRYNNQVDDAGLVLQASMPLQLTNPKQGTLKANKVEREMVYEQQRLVRDKLRAFSNELLVELQTNVRYLQAVQSDLLPLAQRLEREINDGYERGTHSLLTVLDAQHELAQQEYLVIERRAAIYRGFLQLELLTGKTFLGSGL</sequence>